<dbReference type="GO" id="GO:0005840">
    <property type="term" value="C:ribosome"/>
    <property type="evidence" value="ECO:0007669"/>
    <property type="project" value="UniProtKB-KW"/>
</dbReference>
<evidence type="ECO:0000313" key="3">
    <source>
        <dbReference type="EMBL" id="MBA4723661.1"/>
    </source>
</evidence>
<comment type="similarity">
    <text evidence="1">Belongs to the acetyltransferase family. RimI subfamily.</text>
</comment>
<dbReference type="CDD" id="cd04301">
    <property type="entry name" value="NAT_SF"/>
    <property type="match status" value="1"/>
</dbReference>
<name>A0A838YQP3_9GAMM</name>
<dbReference type="NCBIfam" id="TIGR01575">
    <property type="entry name" value="rimI"/>
    <property type="match status" value="1"/>
</dbReference>
<dbReference type="InterPro" id="IPR006464">
    <property type="entry name" value="AcTrfase_RimI/Ard1"/>
</dbReference>
<dbReference type="AlphaFoldDB" id="A0A838YQP3"/>
<dbReference type="EMBL" id="JACETM010000001">
    <property type="protein sequence ID" value="MBA4723661.1"/>
    <property type="molecule type" value="Genomic_DNA"/>
</dbReference>
<feature type="domain" description="N-acetyltransferase" evidence="2">
    <location>
        <begin position="2"/>
        <end position="146"/>
    </location>
</feature>
<dbReference type="EC" id="2.3.1.266" evidence="1"/>
<proteinExistence type="inferred from homology"/>
<dbReference type="Proteomes" id="UP000585327">
    <property type="component" value="Unassembled WGS sequence"/>
</dbReference>
<comment type="caution">
    <text evidence="3">The sequence shown here is derived from an EMBL/GenBank/DDBJ whole genome shotgun (WGS) entry which is preliminary data.</text>
</comment>
<sequence length="147" mass="16836">MFKVTALAEEHLQESYEIEKQTNPTPWTYKNFKSSFEVGHFGLICLHKKEIAGFAIYSPIKPEAHLLNIAVAEKFQKQGAGALLLNSIIEQCKVMSISDIYLEVRISNTNAIFFYEKFGFKKDAIRENYYTGEKKEDALLMSKTLSK</sequence>
<gene>
    <name evidence="3" type="primary">rimI</name>
    <name evidence="3" type="ORF">H2021_00435</name>
</gene>
<reference evidence="3 4" key="1">
    <citation type="submission" date="2020-06" db="EMBL/GenBank/DDBJ databases">
        <title>Dysbiosis in marine aquaculture revealed through microbiome analysis: reverse ecology for environmental sustainability.</title>
        <authorList>
            <person name="Haro-Moreno J.M."/>
            <person name="Coutinho F.H."/>
            <person name="Zaragoza-Solas A."/>
            <person name="Picazo A."/>
            <person name="Almagro-Moreno S."/>
            <person name="Lopez-Perez M."/>
        </authorList>
    </citation>
    <scope>NUCLEOTIDE SEQUENCE [LARGE SCALE GENOMIC DNA]</scope>
    <source>
        <strain evidence="3">MCMED-G42</strain>
    </source>
</reference>
<comment type="function">
    <text evidence="1">Acetylates the N-terminal alanine of ribosomal protein bS18.</text>
</comment>
<dbReference type="PROSITE" id="PS51186">
    <property type="entry name" value="GNAT"/>
    <property type="match status" value="1"/>
</dbReference>
<comment type="subcellular location">
    <subcellularLocation>
        <location evidence="1">Cytoplasm</location>
    </subcellularLocation>
</comment>
<evidence type="ECO:0000256" key="1">
    <source>
        <dbReference type="RuleBase" id="RU363094"/>
    </source>
</evidence>
<keyword evidence="3" id="KW-0689">Ribosomal protein</keyword>
<dbReference type="Pfam" id="PF00583">
    <property type="entry name" value="Acetyltransf_1"/>
    <property type="match status" value="1"/>
</dbReference>
<protein>
    <recommendedName>
        <fullName evidence="1">[Ribosomal protein bS18]-alanine N-acetyltransferase</fullName>
        <ecNumber evidence="1">2.3.1.266</ecNumber>
    </recommendedName>
</protein>
<comment type="catalytic activity">
    <reaction evidence="1">
        <text>N-terminal L-alanyl-[ribosomal protein bS18] + acetyl-CoA = N-terminal N(alpha)-acetyl-L-alanyl-[ribosomal protein bS18] + CoA + H(+)</text>
        <dbReference type="Rhea" id="RHEA:43756"/>
        <dbReference type="Rhea" id="RHEA-COMP:10676"/>
        <dbReference type="Rhea" id="RHEA-COMP:10677"/>
        <dbReference type="ChEBI" id="CHEBI:15378"/>
        <dbReference type="ChEBI" id="CHEBI:57287"/>
        <dbReference type="ChEBI" id="CHEBI:57288"/>
        <dbReference type="ChEBI" id="CHEBI:64718"/>
        <dbReference type="ChEBI" id="CHEBI:83683"/>
        <dbReference type="EC" id="2.3.1.266"/>
    </reaction>
</comment>
<dbReference type="InterPro" id="IPR000182">
    <property type="entry name" value="GNAT_dom"/>
</dbReference>
<dbReference type="PANTHER" id="PTHR47542">
    <property type="entry name" value="ACYL-COA N-ACYLTRANSFERASES (NAT) SUPERFAMILY PROTEIN"/>
    <property type="match status" value="1"/>
</dbReference>
<keyword evidence="3" id="KW-0687">Ribonucleoprotein</keyword>
<keyword evidence="3" id="KW-0808">Transferase</keyword>
<dbReference type="PANTHER" id="PTHR47542:SF2">
    <property type="entry name" value="ACYL-COA N-ACYLTRANSFERASES (NAT) SUPERFAMILY PROTEIN"/>
    <property type="match status" value="1"/>
</dbReference>
<dbReference type="InterPro" id="IPR016181">
    <property type="entry name" value="Acyl_CoA_acyltransferase"/>
</dbReference>
<dbReference type="GO" id="GO:0008999">
    <property type="term" value="F:protein-N-terminal-alanine acetyltransferase activity"/>
    <property type="evidence" value="ECO:0007669"/>
    <property type="project" value="UniProtKB-EC"/>
</dbReference>
<evidence type="ECO:0000259" key="2">
    <source>
        <dbReference type="PROSITE" id="PS51186"/>
    </source>
</evidence>
<dbReference type="SUPFAM" id="SSF55729">
    <property type="entry name" value="Acyl-CoA N-acyltransferases (Nat)"/>
    <property type="match status" value="1"/>
</dbReference>
<dbReference type="Gene3D" id="3.40.630.30">
    <property type="match status" value="1"/>
</dbReference>
<accession>A0A838YQP3</accession>
<dbReference type="GO" id="GO:0005737">
    <property type="term" value="C:cytoplasm"/>
    <property type="evidence" value="ECO:0007669"/>
    <property type="project" value="UniProtKB-SubCell"/>
</dbReference>
<organism evidence="3 4">
    <name type="scientific">SAR86 cluster bacterium</name>
    <dbReference type="NCBI Taxonomy" id="2030880"/>
    <lineage>
        <taxon>Bacteria</taxon>
        <taxon>Pseudomonadati</taxon>
        <taxon>Pseudomonadota</taxon>
        <taxon>Gammaproteobacteria</taxon>
        <taxon>SAR86 cluster</taxon>
    </lineage>
</organism>
<evidence type="ECO:0000313" key="4">
    <source>
        <dbReference type="Proteomes" id="UP000585327"/>
    </source>
</evidence>
<keyword evidence="1" id="KW-0963">Cytoplasm</keyword>